<keyword evidence="3" id="KW-1185">Reference proteome</keyword>
<dbReference type="AlphaFoldDB" id="A0A4U0HBF1"/>
<name>A0A4U0HBF1_9SPHI</name>
<dbReference type="EMBL" id="SUKA01000001">
    <property type="protein sequence ID" value="TJY68754.1"/>
    <property type="molecule type" value="Genomic_DNA"/>
</dbReference>
<dbReference type="Gene3D" id="2.40.128.110">
    <property type="entry name" value="Lipid/polyisoprenoid-binding, YceI-like"/>
    <property type="match status" value="1"/>
</dbReference>
<protein>
    <submittedName>
        <fullName evidence="2">YceI family protein</fullName>
    </submittedName>
</protein>
<evidence type="ECO:0000259" key="1">
    <source>
        <dbReference type="Pfam" id="PF04264"/>
    </source>
</evidence>
<dbReference type="Pfam" id="PF04264">
    <property type="entry name" value="YceI"/>
    <property type="match status" value="1"/>
</dbReference>
<accession>A0A4U0HBF1</accession>
<dbReference type="OrthoDB" id="116832at2"/>
<gene>
    <name evidence="2" type="ORF">FAZ19_00720</name>
</gene>
<dbReference type="InterPro" id="IPR007372">
    <property type="entry name" value="Lipid/polyisoprenoid-bd_YceI"/>
</dbReference>
<sequence length="166" mass="18612">MLVYAQKTLTAKHAEISFFSNAPLEDIQAISKTAASALNLSTGDIVFKVRNTSFEFDKKLMQEHFNENYMESDKYPLSEFKGKIEEPQKLNKNGTYVVDVSGTLLIHGVTKLYQTKAKIIVKDNILSATCRFNVKLADHKIKIPSIVGRNIAEVVNIEISASYNPQ</sequence>
<comment type="caution">
    <text evidence="2">The sequence shown here is derived from an EMBL/GenBank/DDBJ whole genome shotgun (WGS) entry which is preliminary data.</text>
</comment>
<organism evidence="2 3">
    <name type="scientific">Sphingobacterium alkalisoli</name>
    <dbReference type="NCBI Taxonomy" id="1874115"/>
    <lineage>
        <taxon>Bacteria</taxon>
        <taxon>Pseudomonadati</taxon>
        <taxon>Bacteroidota</taxon>
        <taxon>Sphingobacteriia</taxon>
        <taxon>Sphingobacteriales</taxon>
        <taxon>Sphingobacteriaceae</taxon>
        <taxon>Sphingobacterium</taxon>
    </lineage>
</organism>
<dbReference type="InterPro" id="IPR036761">
    <property type="entry name" value="TTHA0802/YceI-like_sf"/>
</dbReference>
<reference evidence="2 3" key="1">
    <citation type="submission" date="2019-04" db="EMBL/GenBank/DDBJ databases">
        <title>Sphingobacterium olei sp. nov., isolated from oil-contaminated soil.</title>
        <authorList>
            <person name="Liu B."/>
        </authorList>
    </citation>
    <scope>NUCLEOTIDE SEQUENCE [LARGE SCALE GENOMIC DNA]</scope>
    <source>
        <strain evidence="2 3">Y3L14</strain>
    </source>
</reference>
<evidence type="ECO:0000313" key="2">
    <source>
        <dbReference type="EMBL" id="TJY68754.1"/>
    </source>
</evidence>
<feature type="domain" description="Lipid/polyisoprenoid-binding YceI-like" evidence="1">
    <location>
        <begin position="11"/>
        <end position="161"/>
    </location>
</feature>
<dbReference type="SUPFAM" id="SSF101874">
    <property type="entry name" value="YceI-like"/>
    <property type="match status" value="1"/>
</dbReference>
<dbReference type="Proteomes" id="UP000309872">
    <property type="component" value="Unassembled WGS sequence"/>
</dbReference>
<proteinExistence type="predicted"/>
<evidence type="ECO:0000313" key="3">
    <source>
        <dbReference type="Proteomes" id="UP000309872"/>
    </source>
</evidence>